<feature type="transmembrane region" description="Helical" evidence="2">
    <location>
        <begin position="1566"/>
        <end position="1584"/>
    </location>
</feature>
<evidence type="ECO:0000256" key="1">
    <source>
        <dbReference type="SAM" id="MobiDB-lite"/>
    </source>
</evidence>
<feature type="region of interest" description="Disordered" evidence="1">
    <location>
        <begin position="1"/>
        <end position="32"/>
    </location>
</feature>
<dbReference type="InterPro" id="IPR036412">
    <property type="entry name" value="HAD-like_sf"/>
</dbReference>
<name>A0A6P6S0N6_9EIME</name>
<evidence type="ECO:0000256" key="2">
    <source>
        <dbReference type="SAM" id="Phobius"/>
    </source>
</evidence>
<feature type="region of interest" description="Disordered" evidence="1">
    <location>
        <begin position="556"/>
        <end position="599"/>
    </location>
</feature>
<feature type="compositionally biased region" description="Basic residues" evidence="1">
    <location>
        <begin position="1403"/>
        <end position="1415"/>
    </location>
</feature>
<dbReference type="RefSeq" id="XP_026193746.1">
    <property type="nucleotide sequence ID" value="XM_026337961.1"/>
</dbReference>
<feature type="region of interest" description="Disordered" evidence="1">
    <location>
        <begin position="1335"/>
        <end position="1415"/>
    </location>
</feature>
<accession>A0A6P6S0N6</accession>
<keyword evidence="2" id="KW-0812">Transmembrane</keyword>
<dbReference type="Gene3D" id="3.40.50.1000">
    <property type="entry name" value="HAD superfamily/HAD-like"/>
    <property type="match status" value="2"/>
</dbReference>
<feature type="transmembrane region" description="Helical" evidence="2">
    <location>
        <begin position="1525"/>
        <end position="1546"/>
    </location>
</feature>
<reference evidence="4" key="1">
    <citation type="submission" date="2025-08" db="UniProtKB">
        <authorList>
            <consortium name="RefSeq"/>
        </authorList>
    </citation>
    <scope>IDENTIFICATION</scope>
</reference>
<keyword evidence="3" id="KW-1185">Reference proteome</keyword>
<keyword evidence="2" id="KW-1133">Transmembrane helix</keyword>
<feature type="transmembrane region" description="Helical" evidence="2">
    <location>
        <begin position="2191"/>
        <end position="2210"/>
    </location>
</feature>
<sequence length="2334" mass="253521">MPADRQSVLGAPPGGPPGGPPAPPPLGVLPASLTDAAPASAFSGVDSNMSSSTSSRTGCLYPSGAGGGIWGAAAIPSAPLLGTQKTLLHAKKERLSQGTQLMVPYWTHRQVIINPLVEEDTCVPSSQASDSMGFLPSVSLRSPSELAARTAVWGTLRVGNIVRVHSGECVPADLLILTCGNAERYCVRDTKTDYSLTALAGLRGRVVCEGPAYNSPQFKGTIRFDARPRGTRIVASNVAPRGSILRWTEWIDGVVLHVGESDAFRQPRRSCKKRGRELESACTVLVASFALVIFLLGVFISQTLSGKPRLPLSVSSPCQRSIDCRSTPLTVPFLGCKSQDVRVGRMRNYPKGLSAWQKSEAGAAPVALFVLKGLVKTNAGLKFRVSSYTVQLAQCLLLLSCGPVALSFALDLLKLRRKENLMRPAGALVDKCREGRGNEHATAHAKPQQAHEGCLQQAPQRSQQRRYPWSRENCPSELYGQLVCPSAIEDLSRIDFLLFDKATTVNGHTLRLHGVCAGGVTFVRERVERKTGSQYKAFECPSSDLDKTRAARPRCFNVSPSRKARSNNASNPAGHATTSDKEAATPGKSPTSPSNGIPMFDHHTEDIAAIEHYYNTHRDERRRLEVLAQLASICHCATPSPSKRICEGEREAANEAASAADVHRAPLDVDFQSTLPEDETTLALCCALGYKPVLRRGTQLHIEHSPASMPDCLCSANSDPVCLVEVVGTHLPSQRRPRLSCVVKPMGHRSGALLVVRGPAGDVAKLCEGSRDAFVEINRGGGPFAGAFRSRGVPADRNGKSPTANANAAHVREVLLAAQRFSLEGWRPLLFAARALSAEELALYIQLSEEASNSMYRHEERYEQVITSFETNLHLVGCVAVAEELQPGVRETLATIREVGIRQIMLAGGDKHVAMAAAQRCGLLPSVDWSGDASKTAMQESRQFRPLGSLSHHHGDLTLDDDAASEKTDSGDDYPSQVDEEHPNQPPASMQPCRRCYEKRTTRQPFADAVHLQGEGFSSVSQGCEPAGSLHGLATNAPASHSQWAVADAQHLLKRCSAELTYLALKDRRRLRRSTSPAFWSCNHGIGIPKLGLLKVAQRRFPLIGGEGKRLVEVGSLRGMPRRYFKRHKDCTLHRKKALNKRVGSGRSSVLCPSDISPTGEHSVSLSALSARKRLRVARCFLRVFEDMWRHARMNGQGICLLSDATSLSFFLSHKSLQGLFVYALCRADFNVCAEIRGDLKQQLVACIKKALKPQPVVVALGSSAEDAAMMREATVGVLVLQPRTESAVDVSEAVEETACAQGRFESGECETRATAVGQLGRPLHETARKTYGNLLPLLPENEPAEDREKPLRCPLSTPKSPQASYGQATSLDLGVSGPSKQESPLPRQQSLTISEPSQVMRSARRDKRRSGRHSTRGYSIFAPYMQAACLCSNSADVVLASFESLRHLIFKKALLEQAQSVLLVDQVVYSTSLLCTFVFAMLLTSLVDYSDVTNSVYCIWFSLLAVMAACFIGRSMTVALDDEVGVRCLWTAAEGMATSLVVFLLGYYSVAGGLRMGALLHLTDFFLVALCVGIVFRPWLIAISTGGRLARMRAINKASQSLRHIVYHGAAIAGRLHGDRRSCGCSADAMRPLLLQTIPLDRGLSCRGRSSEEALKENCPPGNSLARPAMPTGSCTEAVSQQVHTVDRFSASLDMIAIPYSSAEDMKMSSMSVWIGSLRANTETERGLSASCDTQGGLARAPGRLLRLKMRFCASLGLCVLLLPVVALIIVPWLILFLESMLSKGGTSVVSYLRLMPYSFLAWWLVLIPCIIATLLLAGIFRQFSTLLGPETVLKATDDACFEAHAAAALEGEADDRMQGLLSAQNQPPHRPFTSVDSSKRKAAAVPQHVCEFCCNIDAFDVSTLRQIEVNRGSPEAHASESPVLTSPPWESAWQTAASGTNLLSVIGMTTEIGEDEHSRRVLSETTSLEVEGNMVVDDEWSCDSSFDADSELEPAASLAPPAVGDKAATEQRANEAFKGITLTFRDPYLEADYQLIVSASAVTYIILQNVIDYKLSADGIDCSLALILVFAVMLRLPFKLATAVNLLYVFTSVLRYLLSFWNQSYFCRLACAISPPRLLFPVTSSRCEEGFSLDRLGRCIPADSELHQLMAPLKTRQELLAVAASYDTGLTPEEILSSREPRCLCTWQLLAYIPWVLGLVALMAFGGYRQEYNQRKRFLLDTQRAEANSKRVDNHVLCIHSLPSPASSGGVNASRLHDVLLRVCSGSSSAHAQQGDPKYDATVLRCGQNALCGAQRPQASTLFCSLVFVSSEEASGDAETYAFVHMWLVQRS</sequence>
<dbReference type="Proteomes" id="UP000515125">
    <property type="component" value="Unplaced"/>
</dbReference>
<feature type="region of interest" description="Disordered" evidence="1">
    <location>
        <begin position="440"/>
        <end position="467"/>
    </location>
</feature>
<dbReference type="GO" id="GO:0005886">
    <property type="term" value="C:plasma membrane"/>
    <property type="evidence" value="ECO:0007669"/>
    <property type="project" value="TreeGrafter"/>
</dbReference>
<organism evidence="3 4">
    <name type="scientific">Cyclospora cayetanensis</name>
    <dbReference type="NCBI Taxonomy" id="88456"/>
    <lineage>
        <taxon>Eukaryota</taxon>
        <taxon>Sar</taxon>
        <taxon>Alveolata</taxon>
        <taxon>Apicomplexa</taxon>
        <taxon>Conoidasida</taxon>
        <taxon>Coccidia</taxon>
        <taxon>Eucoccidiorida</taxon>
        <taxon>Eimeriorina</taxon>
        <taxon>Eimeriidae</taxon>
        <taxon>Cyclospora</taxon>
    </lineage>
</organism>
<dbReference type="OrthoDB" id="345827at2759"/>
<dbReference type="SUPFAM" id="SSF56784">
    <property type="entry name" value="HAD-like"/>
    <property type="match status" value="1"/>
</dbReference>
<protein>
    <submittedName>
        <fullName evidence="4">Uncharacterized protein LOC113147416</fullName>
    </submittedName>
</protein>
<feature type="compositionally biased region" description="Pro residues" evidence="1">
    <location>
        <begin position="13"/>
        <end position="27"/>
    </location>
</feature>
<gene>
    <name evidence="4" type="primary">LOC113147416</name>
</gene>
<feature type="compositionally biased region" description="Polar residues" evidence="1">
    <location>
        <begin position="1379"/>
        <end position="1401"/>
    </location>
</feature>
<feature type="transmembrane region" description="Helical" evidence="2">
    <location>
        <begin position="278"/>
        <end position="300"/>
    </location>
</feature>
<feature type="transmembrane region" description="Helical" evidence="2">
    <location>
        <begin position="1753"/>
        <end position="1779"/>
    </location>
</feature>
<dbReference type="InterPro" id="IPR023214">
    <property type="entry name" value="HAD_sf"/>
</dbReference>
<feature type="transmembrane region" description="Helical" evidence="2">
    <location>
        <begin position="1495"/>
        <end position="1513"/>
    </location>
</feature>
<feature type="transmembrane region" description="Helical" evidence="2">
    <location>
        <begin position="1799"/>
        <end position="1822"/>
    </location>
</feature>
<dbReference type="PANTHER" id="PTHR24092">
    <property type="entry name" value="PROBABLE PHOSPHOLIPID-TRANSPORTING ATPASE"/>
    <property type="match status" value="1"/>
</dbReference>
<feature type="transmembrane region" description="Helical" evidence="2">
    <location>
        <begin position="1462"/>
        <end position="1483"/>
    </location>
</feature>
<dbReference type="GO" id="GO:0045332">
    <property type="term" value="P:phospholipid translocation"/>
    <property type="evidence" value="ECO:0007669"/>
    <property type="project" value="TreeGrafter"/>
</dbReference>
<feature type="region of interest" description="Disordered" evidence="1">
    <location>
        <begin position="947"/>
        <end position="992"/>
    </location>
</feature>
<keyword evidence="2" id="KW-0472">Membrane</keyword>
<dbReference type="PANTHER" id="PTHR24092:SF175">
    <property type="entry name" value="PHOSPHOLIPID-TRANSPORTING ATPASE"/>
    <property type="match status" value="1"/>
</dbReference>
<evidence type="ECO:0000313" key="4">
    <source>
        <dbReference type="RefSeq" id="XP_026193746.1"/>
    </source>
</evidence>
<dbReference type="GeneID" id="113147416"/>
<evidence type="ECO:0000313" key="3">
    <source>
        <dbReference type="Proteomes" id="UP000515125"/>
    </source>
</evidence>
<dbReference type="GO" id="GO:0140326">
    <property type="term" value="F:ATPase-coupled intramembrane lipid transporter activity"/>
    <property type="evidence" value="ECO:0007669"/>
    <property type="project" value="TreeGrafter"/>
</dbReference>
<proteinExistence type="predicted"/>
<feature type="compositionally biased region" description="Polar residues" evidence="1">
    <location>
        <begin position="1358"/>
        <end position="1371"/>
    </location>
</feature>